<proteinExistence type="inferred from homology"/>
<feature type="domain" description="RNA polymerase sigma-70 region 2" evidence="6">
    <location>
        <begin position="11"/>
        <end position="73"/>
    </location>
</feature>
<dbReference type="InterPro" id="IPR039425">
    <property type="entry name" value="RNA_pol_sigma-70-like"/>
</dbReference>
<dbReference type="InterPro" id="IPR013325">
    <property type="entry name" value="RNA_pol_sigma_r2"/>
</dbReference>
<protein>
    <submittedName>
        <fullName evidence="8">RNA polymerase ECF-type sigma factor</fullName>
    </submittedName>
</protein>
<evidence type="ECO:0000256" key="4">
    <source>
        <dbReference type="ARBA" id="ARBA00023163"/>
    </source>
</evidence>
<dbReference type="Gene3D" id="1.10.1740.10">
    <property type="match status" value="1"/>
</dbReference>
<comment type="similarity">
    <text evidence="1">Belongs to the sigma-70 factor family. ECF subfamily.</text>
</comment>
<dbReference type="NCBIfam" id="TIGR02937">
    <property type="entry name" value="sigma70-ECF"/>
    <property type="match status" value="1"/>
</dbReference>
<keyword evidence="2" id="KW-0805">Transcription regulation</keyword>
<dbReference type="InterPro" id="IPR014284">
    <property type="entry name" value="RNA_pol_sigma-70_dom"/>
</dbReference>
<dbReference type="Gene3D" id="1.10.10.10">
    <property type="entry name" value="Winged helix-like DNA-binding domain superfamily/Winged helix DNA-binding domain"/>
    <property type="match status" value="1"/>
</dbReference>
<keyword evidence="4" id="KW-0804">Transcription</keyword>
<dbReference type="NCBIfam" id="NF009170">
    <property type="entry name" value="PRK12517.1"/>
    <property type="match status" value="1"/>
</dbReference>
<dbReference type="InterPro" id="IPR013324">
    <property type="entry name" value="RNA_pol_sigma_r3/r4-like"/>
</dbReference>
<feature type="compositionally biased region" description="Basic and acidic residues" evidence="5">
    <location>
        <begin position="159"/>
        <end position="169"/>
    </location>
</feature>
<dbReference type="Pfam" id="PF08281">
    <property type="entry name" value="Sigma70_r4_2"/>
    <property type="match status" value="1"/>
</dbReference>
<organism evidence="8">
    <name type="scientific">hydrothermal vent metagenome</name>
    <dbReference type="NCBI Taxonomy" id="652676"/>
    <lineage>
        <taxon>unclassified sequences</taxon>
        <taxon>metagenomes</taxon>
        <taxon>ecological metagenomes</taxon>
    </lineage>
</organism>
<feature type="compositionally biased region" description="Basic residues" evidence="5">
    <location>
        <begin position="170"/>
        <end position="179"/>
    </location>
</feature>
<name>A0A3B0VYC2_9ZZZZ</name>
<dbReference type="GO" id="GO:0016987">
    <property type="term" value="F:sigma factor activity"/>
    <property type="evidence" value="ECO:0007669"/>
    <property type="project" value="UniProtKB-KW"/>
</dbReference>
<gene>
    <name evidence="8" type="ORF">MNBD_GAMMA04-849</name>
</gene>
<dbReference type="CDD" id="cd06171">
    <property type="entry name" value="Sigma70_r4"/>
    <property type="match status" value="1"/>
</dbReference>
<evidence type="ECO:0000313" key="8">
    <source>
        <dbReference type="EMBL" id="VAW48628.1"/>
    </source>
</evidence>
<evidence type="ECO:0000256" key="1">
    <source>
        <dbReference type="ARBA" id="ARBA00010641"/>
    </source>
</evidence>
<evidence type="ECO:0000259" key="7">
    <source>
        <dbReference type="Pfam" id="PF08281"/>
    </source>
</evidence>
<sequence length="179" mass="21359">MKNRQDFFEKLVSAYAKDLYRYAYWLCKQPTVAEDLVQETFTRAWKAIDRLKDEKAAKAWLITILRRENARLYEKYQPPFSELDEGLVAEGEQYEPLPMLEKSELQQFIMKLPNDYREPMVLQIVWGFSGEEIATQLNLKLATVNTRLFRARQKLKEMVQEKSKSEQRMLRQKGGRFHE</sequence>
<dbReference type="GO" id="GO:0003677">
    <property type="term" value="F:DNA binding"/>
    <property type="evidence" value="ECO:0007669"/>
    <property type="project" value="InterPro"/>
</dbReference>
<keyword evidence="3" id="KW-0731">Sigma factor</keyword>
<dbReference type="SUPFAM" id="SSF88659">
    <property type="entry name" value="Sigma3 and sigma4 domains of RNA polymerase sigma factors"/>
    <property type="match status" value="1"/>
</dbReference>
<evidence type="ECO:0000256" key="2">
    <source>
        <dbReference type="ARBA" id="ARBA00023015"/>
    </source>
</evidence>
<dbReference type="EMBL" id="UOFB01000279">
    <property type="protein sequence ID" value="VAW48628.1"/>
    <property type="molecule type" value="Genomic_DNA"/>
</dbReference>
<evidence type="ECO:0000256" key="5">
    <source>
        <dbReference type="SAM" id="MobiDB-lite"/>
    </source>
</evidence>
<dbReference type="PANTHER" id="PTHR43133">
    <property type="entry name" value="RNA POLYMERASE ECF-TYPE SIGMA FACTO"/>
    <property type="match status" value="1"/>
</dbReference>
<feature type="region of interest" description="Disordered" evidence="5">
    <location>
        <begin position="159"/>
        <end position="179"/>
    </location>
</feature>
<dbReference type="InterPro" id="IPR036388">
    <property type="entry name" value="WH-like_DNA-bd_sf"/>
</dbReference>
<dbReference type="Pfam" id="PF04542">
    <property type="entry name" value="Sigma70_r2"/>
    <property type="match status" value="1"/>
</dbReference>
<evidence type="ECO:0000259" key="6">
    <source>
        <dbReference type="Pfam" id="PF04542"/>
    </source>
</evidence>
<reference evidence="8" key="1">
    <citation type="submission" date="2018-06" db="EMBL/GenBank/DDBJ databases">
        <authorList>
            <person name="Zhirakovskaya E."/>
        </authorList>
    </citation>
    <scope>NUCLEOTIDE SEQUENCE</scope>
</reference>
<dbReference type="GO" id="GO:0006352">
    <property type="term" value="P:DNA-templated transcription initiation"/>
    <property type="evidence" value="ECO:0007669"/>
    <property type="project" value="InterPro"/>
</dbReference>
<dbReference type="AlphaFoldDB" id="A0A3B0VYC2"/>
<accession>A0A3B0VYC2</accession>
<dbReference type="InterPro" id="IPR007627">
    <property type="entry name" value="RNA_pol_sigma70_r2"/>
</dbReference>
<dbReference type="InterPro" id="IPR013249">
    <property type="entry name" value="RNA_pol_sigma70_r4_t2"/>
</dbReference>
<evidence type="ECO:0000256" key="3">
    <source>
        <dbReference type="ARBA" id="ARBA00023082"/>
    </source>
</evidence>
<dbReference type="SUPFAM" id="SSF88946">
    <property type="entry name" value="Sigma2 domain of RNA polymerase sigma factors"/>
    <property type="match status" value="1"/>
</dbReference>
<feature type="domain" description="RNA polymerase sigma factor 70 region 4 type 2" evidence="7">
    <location>
        <begin position="104"/>
        <end position="155"/>
    </location>
</feature>
<dbReference type="PANTHER" id="PTHR43133:SF51">
    <property type="entry name" value="RNA POLYMERASE SIGMA FACTOR"/>
    <property type="match status" value="1"/>
</dbReference>